<keyword evidence="5" id="KW-1185">Reference proteome</keyword>
<evidence type="ECO:0000256" key="3">
    <source>
        <dbReference type="ARBA" id="ARBA00035643"/>
    </source>
</evidence>
<evidence type="ECO:0000313" key="4">
    <source>
        <dbReference type="EMBL" id="SDY69335.1"/>
    </source>
</evidence>
<keyword evidence="1" id="KW-0304">Gas vesicle</keyword>
<dbReference type="InterPro" id="IPR009430">
    <property type="entry name" value="GvpL/GvpF"/>
</dbReference>
<dbReference type="Pfam" id="PF06386">
    <property type="entry name" value="GvpL_GvpF"/>
    <property type="match status" value="1"/>
</dbReference>
<evidence type="ECO:0000256" key="1">
    <source>
        <dbReference type="ARBA" id="ARBA00022987"/>
    </source>
</evidence>
<protein>
    <submittedName>
        <fullName evidence="4">Gas vesicle synthesis protein GvpL/GvpF</fullName>
    </submittedName>
</protein>
<organism evidence="4 5">
    <name type="scientific">Micromonospora pattaloongensis</name>
    <dbReference type="NCBI Taxonomy" id="405436"/>
    <lineage>
        <taxon>Bacteria</taxon>
        <taxon>Bacillati</taxon>
        <taxon>Actinomycetota</taxon>
        <taxon>Actinomycetes</taxon>
        <taxon>Micromonosporales</taxon>
        <taxon>Micromonosporaceae</taxon>
        <taxon>Micromonospora</taxon>
    </lineage>
</organism>
<comment type="subcellular location">
    <subcellularLocation>
        <location evidence="2">Gas vesicle</location>
    </subcellularLocation>
</comment>
<comment type="similarity">
    <text evidence="3">Belongs to the gas vesicle GvpF/GvpL family.</text>
</comment>
<dbReference type="GO" id="GO:0031411">
    <property type="term" value="C:gas vesicle"/>
    <property type="evidence" value="ECO:0007669"/>
    <property type="project" value="UniProtKB-SubCell"/>
</dbReference>
<evidence type="ECO:0000256" key="2">
    <source>
        <dbReference type="ARBA" id="ARBA00035108"/>
    </source>
</evidence>
<name>A0A1H3LZX9_9ACTN</name>
<dbReference type="GO" id="GO:0031412">
    <property type="term" value="P:gas vesicle organization"/>
    <property type="evidence" value="ECO:0007669"/>
    <property type="project" value="InterPro"/>
</dbReference>
<dbReference type="Proteomes" id="UP000242415">
    <property type="component" value="Unassembled WGS sequence"/>
</dbReference>
<dbReference type="RefSeq" id="WP_175543579.1">
    <property type="nucleotide sequence ID" value="NZ_FNPH01000003.1"/>
</dbReference>
<dbReference type="AlphaFoldDB" id="A0A1H3LZX9"/>
<sequence length="262" mass="28580">MTAPDLYVYAILPAGLAADALGTGIDGAPLRLVDVPEGVAAVVHETTSGPYQGPDEDAKRWILEHSAVVERAWDITGTALPMTFNVLVRAGDEGTATETLRGWLRDSAVQLRGRLDALRDRVELRVDITLDRDRAAQDEPEVRALAAELDGKPAGVRRLLTKRLEKLQRDAVDAVADRVYPEYRRRLVGLAEDISEGRRGGRAEGQVPVLSAALLVHRDRVQELGAELARIQDEQPAAQIRFLGPWPPYSFSELRAPGASTA</sequence>
<dbReference type="PANTHER" id="PTHR36852:SF1">
    <property type="entry name" value="PROTEIN GVPL 2"/>
    <property type="match status" value="1"/>
</dbReference>
<gene>
    <name evidence="4" type="ORF">SAMN05444365_103148</name>
</gene>
<evidence type="ECO:0000313" key="5">
    <source>
        <dbReference type="Proteomes" id="UP000242415"/>
    </source>
</evidence>
<accession>A0A1H3LZX9</accession>
<proteinExistence type="inferred from homology"/>
<reference evidence="5" key="1">
    <citation type="submission" date="2016-10" db="EMBL/GenBank/DDBJ databases">
        <authorList>
            <person name="Varghese N."/>
            <person name="Submissions S."/>
        </authorList>
    </citation>
    <scope>NUCLEOTIDE SEQUENCE [LARGE SCALE GENOMIC DNA]</scope>
    <source>
        <strain evidence="5">DSM 45245</strain>
    </source>
</reference>
<dbReference type="STRING" id="405436.SAMN05444365_103148"/>
<dbReference type="PANTHER" id="PTHR36852">
    <property type="entry name" value="PROTEIN GVPL 2"/>
    <property type="match status" value="1"/>
</dbReference>
<dbReference type="EMBL" id="FNPH01000003">
    <property type="protein sequence ID" value="SDY69335.1"/>
    <property type="molecule type" value="Genomic_DNA"/>
</dbReference>